<dbReference type="Pfam" id="PF13333">
    <property type="entry name" value="rve_2"/>
    <property type="match status" value="1"/>
</dbReference>
<reference evidence="3 4" key="1">
    <citation type="submission" date="2017-09" db="EMBL/GenBank/DDBJ databases">
        <title>Large-scale bioinformatics analysis of Bacillus genomes uncovers conserved roles of natural products in bacterial physiology.</title>
        <authorList>
            <consortium name="Agbiome Team Llc"/>
            <person name="Bleich R.M."/>
            <person name="Grubbs K.J."/>
            <person name="Santa Maria K.C."/>
            <person name="Allen S.E."/>
            <person name="Farag S."/>
            <person name="Shank E.A."/>
            <person name="Bowers A."/>
        </authorList>
    </citation>
    <scope>NUCLEOTIDE SEQUENCE [LARGE SCALE GENOMIC DNA]</scope>
    <source>
        <strain evidence="3 4">AFS021349</strain>
    </source>
</reference>
<gene>
    <name evidence="3" type="ORF">CN585_26010</name>
</gene>
<evidence type="ECO:0000313" key="4">
    <source>
        <dbReference type="Proteomes" id="UP000220841"/>
    </source>
</evidence>
<evidence type="ECO:0000256" key="1">
    <source>
        <dbReference type="ARBA" id="ARBA00002286"/>
    </source>
</evidence>
<dbReference type="GO" id="GO:0015074">
    <property type="term" value="P:DNA integration"/>
    <property type="evidence" value="ECO:0007669"/>
    <property type="project" value="InterPro"/>
</dbReference>
<dbReference type="AlphaFoldDB" id="A0A2A8H9K9"/>
<protein>
    <recommendedName>
        <fullName evidence="2">Integrase catalytic domain-containing protein</fullName>
    </recommendedName>
</protein>
<dbReference type="SUPFAM" id="SSF53098">
    <property type="entry name" value="Ribonuclease H-like"/>
    <property type="match status" value="1"/>
</dbReference>
<dbReference type="GO" id="GO:0003676">
    <property type="term" value="F:nucleic acid binding"/>
    <property type="evidence" value="ECO:0007669"/>
    <property type="project" value="InterPro"/>
</dbReference>
<dbReference type="Gene3D" id="3.30.420.10">
    <property type="entry name" value="Ribonuclease H-like superfamily/Ribonuclease H"/>
    <property type="match status" value="1"/>
</dbReference>
<dbReference type="InterPro" id="IPR036397">
    <property type="entry name" value="RNaseH_sf"/>
</dbReference>
<comment type="caution">
    <text evidence="3">The sequence shown here is derived from an EMBL/GenBank/DDBJ whole genome shotgun (WGS) entry which is preliminary data.</text>
</comment>
<organism evidence="3 4">
    <name type="scientific">Bacillus toyonensis</name>
    <dbReference type="NCBI Taxonomy" id="155322"/>
    <lineage>
        <taxon>Bacteria</taxon>
        <taxon>Bacillati</taxon>
        <taxon>Bacillota</taxon>
        <taxon>Bacilli</taxon>
        <taxon>Bacillales</taxon>
        <taxon>Bacillaceae</taxon>
        <taxon>Bacillus</taxon>
        <taxon>Bacillus cereus group</taxon>
    </lineage>
</organism>
<dbReference type="InterPro" id="IPR012337">
    <property type="entry name" value="RNaseH-like_sf"/>
</dbReference>
<sequence>MSKLPMLDLYNGEIITYTISSRPTYSLLSNMLDRALERLTEEDTPRIHSDQDWHYQMEKYRCSLTKRGITQSMSQKGNCYDNTVVEKFFCIMKSELFCLQEFESVEHLKRELAKYIKYYNNKRIKTKLKGMSPVQYRTHTQEAA</sequence>
<dbReference type="PANTHER" id="PTHR46889">
    <property type="entry name" value="TRANSPOSASE INSF FOR INSERTION SEQUENCE IS3B-RELATED"/>
    <property type="match status" value="1"/>
</dbReference>
<dbReference type="Pfam" id="PF00665">
    <property type="entry name" value="rve"/>
    <property type="match status" value="1"/>
</dbReference>
<dbReference type="EMBL" id="NUBY01000202">
    <property type="protein sequence ID" value="PEP95259.1"/>
    <property type="molecule type" value="Genomic_DNA"/>
</dbReference>
<dbReference type="InterPro" id="IPR050900">
    <property type="entry name" value="Transposase_IS3/IS150/IS904"/>
</dbReference>
<evidence type="ECO:0000259" key="2">
    <source>
        <dbReference type="PROSITE" id="PS50994"/>
    </source>
</evidence>
<accession>A0A2A8H9K9</accession>
<dbReference type="InterPro" id="IPR001584">
    <property type="entry name" value="Integrase_cat-core"/>
</dbReference>
<evidence type="ECO:0000313" key="3">
    <source>
        <dbReference type="EMBL" id="PEP95259.1"/>
    </source>
</evidence>
<feature type="domain" description="Integrase catalytic" evidence="2">
    <location>
        <begin position="1"/>
        <end position="141"/>
    </location>
</feature>
<dbReference type="PANTHER" id="PTHR46889:SF4">
    <property type="entry name" value="TRANSPOSASE INSO FOR INSERTION SEQUENCE ELEMENT IS911B-RELATED"/>
    <property type="match status" value="1"/>
</dbReference>
<name>A0A2A8H9K9_9BACI</name>
<dbReference type="Proteomes" id="UP000220841">
    <property type="component" value="Unassembled WGS sequence"/>
</dbReference>
<proteinExistence type="predicted"/>
<comment type="function">
    <text evidence="1">Involved in the transposition of the insertion sequence.</text>
</comment>
<dbReference type="PROSITE" id="PS50994">
    <property type="entry name" value="INTEGRASE"/>
    <property type="match status" value="1"/>
</dbReference>